<name>A0ACD5ZB46_AVESA</name>
<dbReference type="Proteomes" id="UP001732700">
    <property type="component" value="Chromosome 6C"/>
</dbReference>
<reference evidence="1" key="2">
    <citation type="submission" date="2025-09" db="UniProtKB">
        <authorList>
            <consortium name="EnsemblPlants"/>
        </authorList>
    </citation>
    <scope>IDENTIFICATION</scope>
</reference>
<organism evidence="1 2">
    <name type="scientific">Avena sativa</name>
    <name type="common">Oat</name>
    <dbReference type="NCBI Taxonomy" id="4498"/>
    <lineage>
        <taxon>Eukaryota</taxon>
        <taxon>Viridiplantae</taxon>
        <taxon>Streptophyta</taxon>
        <taxon>Embryophyta</taxon>
        <taxon>Tracheophyta</taxon>
        <taxon>Spermatophyta</taxon>
        <taxon>Magnoliopsida</taxon>
        <taxon>Liliopsida</taxon>
        <taxon>Poales</taxon>
        <taxon>Poaceae</taxon>
        <taxon>BOP clade</taxon>
        <taxon>Pooideae</taxon>
        <taxon>Poodae</taxon>
        <taxon>Poeae</taxon>
        <taxon>Poeae Chloroplast Group 1 (Aveneae type)</taxon>
        <taxon>Aveninae</taxon>
        <taxon>Avena</taxon>
    </lineage>
</organism>
<dbReference type="EnsemblPlants" id="AVESA.00010b.r2.6CG1118950.1">
    <property type="protein sequence ID" value="AVESA.00010b.r2.6CG1118950.1.CDS.1"/>
    <property type="gene ID" value="AVESA.00010b.r2.6CG1118950"/>
</dbReference>
<accession>A0ACD5ZB46</accession>
<evidence type="ECO:0000313" key="1">
    <source>
        <dbReference type="EnsemblPlants" id="AVESA.00010b.r2.6CG1118950.1.CDS.1"/>
    </source>
</evidence>
<evidence type="ECO:0000313" key="2">
    <source>
        <dbReference type="Proteomes" id="UP001732700"/>
    </source>
</evidence>
<keyword evidence="2" id="KW-1185">Reference proteome</keyword>
<protein>
    <submittedName>
        <fullName evidence="1">Uncharacterized protein</fullName>
    </submittedName>
</protein>
<sequence length="251" mass="28052">MMCGVINEERDGLSKSSYSGSNMSSNMGDDRVPPHAFVEPDVFSLAKNLGFLCPPAAHATVSFATSLLACGTHVSIGSRCTMMEVQGGTSGASKEGKDVVEELLGRLNLQEEAKDDFVWEDEVADPSKKGKWLAIGRVHMERGFSPNSLYADMRSAWNPPKEVLWRKLEDSLFTIQFGCLGDWNKAMHMGPWLFRNNYGLLLEEYDGFQNPRSVVLDKLIVWARVLKLLDNYLSDRIVKGMCRSMGEFKEV</sequence>
<reference evidence="1" key="1">
    <citation type="submission" date="2021-05" db="EMBL/GenBank/DDBJ databases">
        <authorList>
            <person name="Scholz U."/>
            <person name="Mascher M."/>
            <person name="Fiebig A."/>
        </authorList>
    </citation>
    <scope>NUCLEOTIDE SEQUENCE [LARGE SCALE GENOMIC DNA]</scope>
</reference>
<proteinExistence type="predicted"/>